<dbReference type="EMBL" id="DS235000">
    <property type="protein sequence ID" value="EEB10195.1"/>
    <property type="molecule type" value="Genomic_DNA"/>
</dbReference>
<dbReference type="KEGG" id="phu:Phum_PHUM024230"/>
<dbReference type="Proteomes" id="UP000009046">
    <property type="component" value="Unassembled WGS sequence"/>
</dbReference>
<dbReference type="STRING" id="121224.E0V9Y9"/>
<dbReference type="EnsemblMetazoa" id="PHUM024230-RA">
    <property type="protein sequence ID" value="PHUM024230-PA"/>
    <property type="gene ID" value="PHUM024230"/>
</dbReference>
<accession>E0V9Y9</accession>
<dbReference type="eggNOG" id="KOG0381">
    <property type="taxonomic scope" value="Eukaryota"/>
</dbReference>
<reference evidence="6" key="3">
    <citation type="submission" date="2020-05" db="UniProtKB">
        <authorList>
            <consortium name="EnsemblMetazoa"/>
        </authorList>
    </citation>
    <scope>IDENTIFICATION</scope>
    <source>
        <strain evidence="6">USDA</strain>
    </source>
</reference>
<reference evidence="5" key="1">
    <citation type="submission" date="2007-04" db="EMBL/GenBank/DDBJ databases">
        <title>Annotation of Pediculus humanus corporis strain USDA.</title>
        <authorList>
            <person name="Kirkness E."/>
            <person name="Hannick L."/>
            <person name="Hass B."/>
            <person name="Bruggner R."/>
            <person name="Lawson D."/>
            <person name="Bidwell S."/>
            <person name="Joardar V."/>
            <person name="Caler E."/>
            <person name="Walenz B."/>
            <person name="Inman J."/>
            <person name="Schobel S."/>
            <person name="Galinsky K."/>
            <person name="Amedeo P."/>
            <person name="Strausberg R."/>
        </authorList>
    </citation>
    <scope>NUCLEOTIDE SEQUENCE</scope>
    <source>
        <strain evidence="5">USDA</strain>
    </source>
</reference>
<dbReference type="HOGENOM" id="CLU_1050890_0_0_1"/>
<reference evidence="5" key="2">
    <citation type="submission" date="2007-04" db="EMBL/GenBank/DDBJ databases">
        <title>The genome of the human body louse.</title>
        <authorList>
            <consortium name="The Human Body Louse Genome Consortium"/>
            <person name="Kirkness E."/>
            <person name="Walenz B."/>
            <person name="Hass B."/>
            <person name="Bruggner R."/>
            <person name="Strausberg R."/>
        </authorList>
    </citation>
    <scope>NUCLEOTIDE SEQUENCE</scope>
    <source>
        <strain evidence="5">USDA</strain>
    </source>
</reference>
<dbReference type="GO" id="GO:0005634">
    <property type="term" value="C:nucleus"/>
    <property type="evidence" value="ECO:0007669"/>
    <property type="project" value="UniProtKB-SubCell"/>
</dbReference>
<protein>
    <submittedName>
        <fullName evidence="5 6">Uncharacterized protein</fullName>
    </submittedName>
</protein>
<dbReference type="OrthoDB" id="10027956at2759"/>
<dbReference type="GeneID" id="8233895"/>
<evidence type="ECO:0000313" key="6">
    <source>
        <dbReference type="EnsemblMetazoa" id="PHUM024230-PA"/>
    </source>
</evidence>
<dbReference type="CTD" id="8233895"/>
<dbReference type="InParanoid" id="E0V9Y9"/>
<dbReference type="VEuPathDB" id="VectorBase:PHUM024230"/>
<sequence>MKISLLKTKQNLKFDGGGGGEEGGGKRKRKRRREKHKGDEAMKKVYKKKTEAAKKDYLKALAIYRASIVSKGASEGEGMYGQYGGYGGGYSGYSPPAGMPSPTNPPHIPQQQHMQPQQQQMTTMAKKSPLLTNMMNERGQNGPSPQQGMMGSPMSSPMGHMGPQSHLQNQNSGYMQQMTPSPSIQHGNVNINASNGEDVNGPGAGGLNVDGGVTGNHCIRQGCTNPAITSTEWEDEYCSNECVVDVFNSWMASNRNQQQNHPAVK</sequence>
<feature type="compositionally biased region" description="Basic residues" evidence="4">
    <location>
        <begin position="26"/>
        <end position="35"/>
    </location>
</feature>
<gene>
    <name evidence="6" type="primary">8233895</name>
    <name evidence="5" type="ORF">Phum_PHUM024230</name>
</gene>
<organism>
    <name type="scientific">Pediculus humanus subsp. corporis</name>
    <name type="common">Body louse</name>
    <dbReference type="NCBI Taxonomy" id="121224"/>
    <lineage>
        <taxon>Eukaryota</taxon>
        <taxon>Metazoa</taxon>
        <taxon>Ecdysozoa</taxon>
        <taxon>Arthropoda</taxon>
        <taxon>Hexapoda</taxon>
        <taxon>Insecta</taxon>
        <taxon>Pterygota</taxon>
        <taxon>Neoptera</taxon>
        <taxon>Paraneoptera</taxon>
        <taxon>Psocodea</taxon>
        <taxon>Troctomorpha</taxon>
        <taxon>Phthiraptera</taxon>
        <taxon>Anoplura</taxon>
        <taxon>Pediculidae</taxon>
        <taxon>Pediculus</taxon>
    </lineage>
</organism>
<dbReference type="GO" id="GO:0006357">
    <property type="term" value="P:regulation of transcription by RNA polymerase II"/>
    <property type="evidence" value="ECO:0007669"/>
    <property type="project" value="TreeGrafter"/>
</dbReference>
<evidence type="ECO:0000313" key="5">
    <source>
        <dbReference type="EMBL" id="EEB10195.1"/>
    </source>
</evidence>
<evidence type="ECO:0000256" key="2">
    <source>
        <dbReference type="ARBA" id="ARBA00023125"/>
    </source>
</evidence>
<keyword evidence="7" id="KW-1185">Reference proteome</keyword>
<evidence type="ECO:0000256" key="4">
    <source>
        <dbReference type="SAM" id="MobiDB-lite"/>
    </source>
</evidence>
<evidence type="ECO:0000256" key="1">
    <source>
        <dbReference type="ARBA" id="ARBA00004123"/>
    </source>
</evidence>
<dbReference type="InterPro" id="IPR051365">
    <property type="entry name" value="TOX_HMG-box_domain"/>
</dbReference>
<evidence type="ECO:0000313" key="7">
    <source>
        <dbReference type="Proteomes" id="UP000009046"/>
    </source>
</evidence>
<feature type="compositionally biased region" description="Low complexity" evidence="4">
    <location>
        <begin position="142"/>
        <end position="165"/>
    </location>
</feature>
<dbReference type="EMBL" id="AAZO01000289">
    <property type="status" value="NOT_ANNOTATED_CDS"/>
    <property type="molecule type" value="Genomic_DNA"/>
</dbReference>
<keyword evidence="3" id="KW-0539">Nucleus</keyword>
<proteinExistence type="predicted"/>
<dbReference type="OMA" id="HGMANSP"/>
<dbReference type="RefSeq" id="XP_002422933.1">
    <property type="nucleotide sequence ID" value="XM_002422888.1"/>
</dbReference>
<feature type="region of interest" description="Disordered" evidence="4">
    <location>
        <begin position="137"/>
        <end position="167"/>
    </location>
</feature>
<name>E0V9Y9_PEDHC</name>
<feature type="region of interest" description="Disordered" evidence="4">
    <location>
        <begin position="1"/>
        <end position="40"/>
    </location>
</feature>
<dbReference type="PANTHER" id="PTHR45781:SF1">
    <property type="entry name" value="HMG BOX DOMAIN-CONTAINING PROTEIN"/>
    <property type="match status" value="1"/>
</dbReference>
<dbReference type="AlphaFoldDB" id="E0V9Y9"/>
<keyword evidence="2" id="KW-0238">DNA-binding</keyword>
<dbReference type="GO" id="GO:0031490">
    <property type="term" value="F:chromatin DNA binding"/>
    <property type="evidence" value="ECO:0007669"/>
    <property type="project" value="TreeGrafter"/>
</dbReference>
<evidence type="ECO:0000256" key="3">
    <source>
        <dbReference type="ARBA" id="ARBA00023242"/>
    </source>
</evidence>
<dbReference type="PANTHER" id="PTHR45781">
    <property type="entry name" value="AGAP000281-PA"/>
    <property type="match status" value="1"/>
</dbReference>
<comment type="subcellular location">
    <subcellularLocation>
        <location evidence="1">Nucleus</location>
    </subcellularLocation>
</comment>